<dbReference type="SUPFAM" id="SSF56801">
    <property type="entry name" value="Acetyl-CoA synthetase-like"/>
    <property type="match status" value="1"/>
</dbReference>
<dbReference type="InterPro" id="IPR000873">
    <property type="entry name" value="AMP-dep_synth/lig_dom"/>
</dbReference>
<proteinExistence type="predicted"/>
<evidence type="ECO:0000256" key="1">
    <source>
        <dbReference type="ARBA" id="ARBA00022741"/>
    </source>
</evidence>
<dbReference type="AlphaFoldDB" id="X0T3Y4"/>
<dbReference type="GO" id="GO:0005524">
    <property type="term" value="F:ATP binding"/>
    <property type="evidence" value="ECO:0007669"/>
    <property type="project" value="UniProtKB-KW"/>
</dbReference>
<organism evidence="4">
    <name type="scientific">marine sediment metagenome</name>
    <dbReference type="NCBI Taxonomy" id="412755"/>
    <lineage>
        <taxon>unclassified sequences</taxon>
        <taxon>metagenomes</taxon>
        <taxon>ecological metagenomes</taxon>
    </lineage>
</organism>
<evidence type="ECO:0000313" key="4">
    <source>
        <dbReference type="EMBL" id="GAF82882.1"/>
    </source>
</evidence>
<keyword evidence="2" id="KW-0067">ATP-binding</keyword>
<protein>
    <recommendedName>
        <fullName evidence="3">AMP-dependent synthetase/ligase domain-containing protein</fullName>
    </recommendedName>
</protein>
<dbReference type="Gene3D" id="3.40.50.12780">
    <property type="entry name" value="N-terminal domain of ligase-like"/>
    <property type="match status" value="1"/>
</dbReference>
<keyword evidence="1" id="KW-0547">Nucleotide-binding</keyword>
<feature type="non-terminal residue" evidence="4">
    <location>
        <position position="1"/>
    </location>
</feature>
<dbReference type="Pfam" id="PF00501">
    <property type="entry name" value="AMP-binding"/>
    <property type="match status" value="1"/>
</dbReference>
<comment type="caution">
    <text evidence="4">The sequence shown here is derived from an EMBL/GenBank/DDBJ whole genome shotgun (WGS) entry which is preliminary data.</text>
</comment>
<dbReference type="PANTHER" id="PTHR43272">
    <property type="entry name" value="LONG-CHAIN-FATTY-ACID--COA LIGASE"/>
    <property type="match status" value="1"/>
</dbReference>
<sequence>LEINDQLPSLQRIVYWNDKGLRHYDDAILVSLAEVIRLGEEHQKSHPDHFEQSLALGKGDDLAMILYTLGSNGLPKALPATYQFLLSSLESALASNPAYDSDEYVSVITPGWFFEQVLGFAACLVSGQKLNFIERPETAPEDSREISPHILVYPSPVWDQIASAIETNVGSGTWVKRTLYHLSMSLGYERADLSSSGGQMNIFKRLLHPIAGLVVFRPLKDKHGLNRARVIYAAGSMLPPQTTRFFAAVGVNLRQVFASTEGGIVSVHPGDNVNIQ</sequence>
<dbReference type="PANTHER" id="PTHR43272:SF33">
    <property type="entry name" value="AMP-BINDING DOMAIN-CONTAINING PROTEIN-RELATED"/>
    <property type="match status" value="1"/>
</dbReference>
<dbReference type="EMBL" id="BARS01004746">
    <property type="protein sequence ID" value="GAF82882.1"/>
    <property type="molecule type" value="Genomic_DNA"/>
</dbReference>
<evidence type="ECO:0000256" key="2">
    <source>
        <dbReference type="ARBA" id="ARBA00022840"/>
    </source>
</evidence>
<dbReference type="InterPro" id="IPR042099">
    <property type="entry name" value="ANL_N_sf"/>
</dbReference>
<dbReference type="GO" id="GO:0016020">
    <property type="term" value="C:membrane"/>
    <property type="evidence" value="ECO:0007669"/>
    <property type="project" value="TreeGrafter"/>
</dbReference>
<name>X0T3Y4_9ZZZZ</name>
<gene>
    <name evidence="4" type="ORF">S01H1_09281</name>
</gene>
<dbReference type="GO" id="GO:0004467">
    <property type="term" value="F:long-chain fatty acid-CoA ligase activity"/>
    <property type="evidence" value="ECO:0007669"/>
    <property type="project" value="TreeGrafter"/>
</dbReference>
<evidence type="ECO:0000259" key="3">
    <source>
        <dbReference type="Pfam" id="PF00501"/>
    </source>
</evidence>
<feature type="domain" description="AMP-dependent synthetase/ligase" evidence="3">
    <location>
        <begin position="52"/>
        <end position="268"/>
    </location>
</feature>
<reference evidence="4" key="1">
    <citation type="journal article" date="2014" name="Front. Microbiol.">
        <title>High frequency of phylogenetically diverse reductive dehalogenase-homologous genes in deep subseafloor sedimentary metagenomes.</title>
        <authorList>
            <person name="Kawai M."/>
            <person name="Futagami T."/>
            <person name="Toyoda A."/>
            <person name="Takaki Y."/>
            <person name="Nishi S."/>
            <person name="Hori S."/>
            <person name="Arai W."/>
            <person name="Tsubouchi T."/>
            <person name="Morono Y."/>
            <person name="Uchiyama I."/>
            <person name="Ito T."/>
            <person name="Fujiyama A."/>
            <person name="Inagaki F."/>
            <person name="Takami H."/>
        </authorList>
    </citation>
    <scope>NUCLEOTIDE SEQUENCE</scope>
    <source>
        <strain evidence="4">Expedition CK06-06</strain>
    </source>
</reference>
<accession>X0T3Y4</accession>